<dbReference type="SMART" id="SM00397">
    <property type="entry name" value="t_SNARE"/>
    <property type="match status" value="1"/>
</dbReference>
<keyword evidence="6 11" id="KW-1133">Transmembrane helix</keyword>
<dbReference type="InterPro" id="IPR010989">
    <property type="entry name" value="SNARE"/>
</dbReference>
<evidence type="ECO:0000256" key="9">
    <source>
        <dbReference type="RuleBase" id="RU003858"/>
    </source>
</evidence>
<dbReference type="AlphaFoldDB" id="A0A0M0K4W0"/>
<dbReference type="GO" id="GO:0012505">
    <property type="term" value="C:endomembrane system"/>
    <property type="evidence" value="ECO:0007669"/>
    <property type="project" value="UniProtKB-SubCell"/>
</dbReference>
<dbReference type="Proteomes" id="UP000037460">
    <property type="component" value="Unassembled WGS sequence"/>
</dbReference>
<keyword evidence="5 11" id="KW-0812">Transmembrane</keyword>
<dbReference type="InterPro" id="IPR006012">
    <property type="entry name" value="Syntaxin/epimorphin_CS"/>
</dbReference>
<dbReference type="PROSITE" id="PS50192">
    <property type="entry name" value="T_SNARE"/>
    <property type="match status" value="1"/>
</dbReference>
<dbReference type="CDD" id="cd00179">
    <property type="entry name" value="SynN"/>
    <property type="match status" value="1"/>
</dbReference>
<dbReference type="InterPro" id="IPR000727">
    <property type="entry name" value="T_SNARE_dom"/>
</dbReference>
<feature type="transmembrane region" description="Helical" evidence="11">
    <location>
        <begin position="282"/>
        <end position="302"/>
    </location>
</feature>
<evidence type="ECO:0000256" key="5">
    <source>
        <dbReference type="ARBA" id="ARBA00022692"/>
    </source>
</evidence>
<dbReference type="Pfam" id="PF05739">
    <property type="entry name" value="SNARE"/>
    <property type="match status" value="1"/>
</dbReference>
<keyword evidence="4" id="KW-0813">Transport</keyword>
<dbReference type="Pfam" id="PF00804">
    <property type="entry name" value="Syntaxin"/>
    <property type="match status" value="1"/>
</dbReference>
<evidence type="ECO:0000256" key="3">
    <source>
        <dbReference type="ARBA" id="ARBA00009063"/>
    </source>
</evidence>
<evidence type="ECO:0000256" key="10">
    <source>
        <dbReference type="SAM" id="MobiDB-lite"/>
    </source>
</evidence>
<keyword evidence="7" id="KW-0175">Coiled coil</keyword>
<dbReference type="GO" id="GO:0006886">
    <property type="term" value="P:intracellular protein transport"/>
    <property type="evidence" value="ECO:0007669"/>
    <property type="project" value="InterPro"/>
</dbReference>
<dbReference type="FunFam" id="1.20.58.70:FF:000011">
    <property type="entry name" value="Syntaxin 4"/>
    <property type="match status" value="1"/>
</dbReference>
<dbReference type="GO" id="GO:0005484">
    <property type="term" value="F:SNAP receptor activity"/>
    <property type="evidence" value="ECO:0007669"/>
    <property type="project" value="InterPro"/>
</dbReference>
<name>A0A0M0K4W0_9EUKA</name>
<dbReference type="InterPro" id="IPR006011">
    <property type="entry name" value="Syntaxin_N"/>
</dbReference>
<dbReference type="GO" id="GO:0031201">
    <property type="term" value="C:SNARE complex"/>
    <property type="evidence" value="ECO:0007669"/>
    <property type="project" value="TreeGrafter"/>
</dbReference>
<dbReference type="PANTHER" id="PTHR19957">
    <property type="entry name" value="SYNTAXIN"/>
    <property type="match status" value="1"/>
</dbReference>
<dbReference type="SUPFAM" id="SSF47661">
    <property type="entry name" value="t-snare proteins"/>
    <property type="match status" value="1"/>
</dbReference>
<dbReference type="GO" id="GO:0048278">
    <property type="term" value="P:vesicle docking"/>
    <property type="evidence" value="ECO:0007669"/>
    <property type="project" value="TreeGrafter"/>
</dbReference>
<feature type="domain" description="T-SNARE coiled-coil homology" evidence="12">
    <location>
        <begin position="209"/>
        <end position="271"/>
    </location>
</feature>
<dbReference type="PROSITE" id="PS00914">
    <property type="entry name" value="SYNTAXIN"/>
    <property type="match status" value="1"/>
</dbReference>
<evidence type="ECO:0000313" key="14">
    <source>
        <dbReference type="Proteomes" id="UP000037460"/>
    </source>
</evidence>
<keyword evidence="8 11" id="KW-0472">Membrane</keyword>
<evidence type="ECO:0000259" key="12">
    <source>
        <dbReference type="PROSITE" id="PS50192"/>
    </source>
</evidence>
<dbReference type="CDD" id="cd15848">
    <property type="entry name" value="SNARE_syntaxin1-like"/>
    <property type="match status" value="1"/>
</dbReference>
<dbReference type="Gene3D" id="1.20.5.110">
    <property type="match status" value="1"/>
</dbReference>
<dbReference type="PANTHER" id="PTHR19957:SF307">
    <property type="entry name" value="PROTEIN SSO1-RELATED"/>
    <property type="match status" value="1"/>
</dbReference>
<evidence type="ECO:0000256" key="7">
    <source>
        <dbReference type="ARBA" id="ARBA00023054"/>
    </source>
</evidence>
<organism evidence="13 14">
    <name type="scientific">Chrysochromulina tobinii</name>
    <dbReference type="NCBI Taxonomy" id="1460289"/>
    <lineage>
        <taxon>Eukaryota</taxon>
        <taxon>Haptista</taxon>
        <taxon>Haptophyta</taxon>
        <taxon>Prymnesiophyceae</taxon>
        <taxon>Prymnesiales</taxon>
        <taxon>Chrysochromulinaceae</taxon>
        <taxon>Chrysochromulina</taxon>
    </lineage>
</organism>
<dbReference type="GO" id="GO:0006906">
    <property type="term" value="P:vesicle fusion"/>
    <property type="evidence" value="ECO:0007669"/>
    <property type="project" value="TreeGrafter"/>
</dbReference>
<sequence length="317" mass="35859">MAHDRLAELRRGRESESPAGRGGGGKGGGHDDVEMGAGSFMQNFFDEAGDIKKTMASIRYNIRQIEQSHGECLTAVSADQGRESTERLEELMRTTNGMATQVRNRLKSMDVENKEYARSNVGASEARIRSNMHGTLTRKFVDLMAEYQELQTKYKNKYRERVERQYKIVKPHASKDEIDAAFDSGDSQDNVFTQQILQGPGHAAARSALADIQERHKDITRLETSIQELHQLFLDMSVLVESQGELLDQIEYTVSQSVNFTGKAVEELRTANQYQKRVRKKMCCIICVILIVIIAIIAPLLVSRMTSARRLLELEWD</sequence>
<dbReference type="OrthoDB" id="10255013at2759"/>
<protein>
    <submittedName>
        <fullName evidence="13">T-snare family protein</fullName>
    </submittedName>
</protein>
<dbReference type="GO" id="GO:0006887">
    <property type="term" value="P:exocytosis"/>
    <property type="evidence" value="ECO:0007669"/>
    <property type="project" value="TreeGrafter"/>
</dbReference>
<dbReference type="SMART" id="SM00503">
    <property type="entry name" value="SynN"/>
    <property type="match status" value="1"/>
</dbReference>
<evidence type="ECO:0000313" key="13">
    <source>
        <dbReference type="EMBL" id="KOO33844.1"/>
    </source>
</evidence>
<proteinExistence type="inferred from homology"/>
<comment type="caution">
    <text evidence="13">The sequence shown here is derived from an EMBL/GenBank/DDBJ whole genome shotgun (WGS) entry which is preliminary data.</text>
</comment>
<dbReference type="GO" id="GO:0005886">
    <property type="term" value="C:plasma membrane"/>
    <property type="evidence" value="ECO:0007669"/>
    <property type="project" value="TreeGrafter"/>
</dbReference>
<feature type="compositionally biased region" description="Basic and acidic residues" evidence="10">
    <location>
        <begin position="1"/>
        <end position="16"/>
    </location>
</feature>
<comment type="similarity">
    <text evidence="3 9">Belongs to the syntaxin family.</text>
</comment>
<dbReference type="EMBL" id="JWZX01001410">
    <property type="protein sequence ID" value="KOO33844.1"/>
    <property type="molecule type" value="Genomic_DNA"/>
</dbReference>
<dbReference type="Gene3D" id="1.20.58.70">
    <property type="match status" value="1"/>
</dbReference>
<gene>
    <name evidence="13" type="ORF">Ctob_006895</name>
</gene>
<keyword evidence="14" id="KW-1185">Reference proteome</keyword>
<evidence type="ECO:0000256" key="6">
    <source>
        <dbReference type="ARBA" id="ARBA00022989"/>
    </source>
</evidence>
<dbReference type="GO" id="GO:0000149">
    <property type="term" value="F:SNARE binding"/>
    <property type="evidence" value="ECO:0007669"/>
    <property type="project" value="TreeGrafter"/>
</dbReference>
<evidence type="ECO:0000256" key="1">
    <source>
        <dbReference type="ARBA" id="ARBA00004184"/>
    </source>
</evidence>
<evidence type="ECO:0000256" key="8">
    <source>
        <dbReference type="ARBA" id="ARBA00023136"/>
    </source>
</evidence>
<evidence type="ECO:0000256" key="4">
    <source>
        <dbReference type="ARBA" id="ARBA00022448"/>
    </source>
</evidence>
<dbReference type="FunFam" id="1.20.5.110:FF:000022">
    <property type="entry name" value="Syntaxin 19"/>
    <property type="match status" value="1"/>
</dbReference>
<dbReference type="InterPro" id="IPR045242">
    <property type="entry name" value="Syntaxin"/>
</dbReference>
<reference evidence="14" key="1">
    <citation type="journal article" date="2015" name="PLoS Genet.">
        <title>Genome Sequence and Transcriptome Analyses of Chrysochromulina tobin: Metabolic Tools for Enhanced Algal Fitness in the Prominent Order Prymnesiales (Haptophyceae).</title>
        <authorList>
            <person name="Hovde B.T."/>
            <person name="Deodato C.R."/>
            <person name="Hunsperger H.M."/>
            <person name="Ryken S.A."/>
            <person name="Yost W."/>
            <person name="Jha R.K."/>
            <person name="Patterson J."/>
            <person name="Monnat R.J. Jr."/>
            <person name="Barlow S.B."/>
            <person name="Starkenburg S.R."/>
            <person name="Cattolico R.A."/>
        </authorList>
    </citation>
    <scope>NUCLEOTIDE SEQUENCE</scope>
    <source>
        <strain evidence="14">CCMP291</strain>
    </source>
</reference>
<evidence type="ECO:0000256" key="11">
    <source>
        <dbReference type="SAM" id="Phobius"/>
    </source>
</evidence>
<comment type="subcellular location">
    <subcellularLocation>
        <location evidence="1">Endomembrane system</location>
        <topology evidence="1">Peripheral membrane protein</topology>
    </subcellularLocation>
    <subcellularLocation>
        <location evidence="2">Membrane</location>
        <topology evidence="2">Single-pass type IV membrane protein</topology>
    </subcellularLocation>
</comment>
<feature type="region of interest" description="Disordered" evidence="10">
    <location>
        <begin position="1"/>
        <end position="35"/>
    </location>
</feature>
<accession>A0A0M0K4W0</accession>
<evidence type="ECO:0000256" key="2">
    <source>
        <dbReference type="ARBA" id="ARBA00004211"/>
    </source>
</evidence>